<dbReference type="PANTHER" id="PTHR30483:SF6">
    <property type="entry name" value="PERIPLASMIC BINDING PROTEIN OF ABC TRANSPORTER FOR NATURAL AMINO ACIDS"/>
    <property type="match status" value="1"/>
</dbReference>
<evidence type="ECO:0000313" key="6">
    <source>
        <dbReference type="Proteomes" id="UP000250079"/>
    </source>
</evidence>
<gene>
    <name evidence="5" type="primary">braC_1</name>
    <name evidence="5" type="ORF">IMCC3135_02960</name>
</gene>
<dbReference type="EMBL" id="CP018632">
    <property type="protein sequence ID" value="ASJ70705.1"/>
    <property type="molecule type" value="Genomic_DNA"/>
</dbReference>
<dbReference type="PANTHER" id="PTHR30483">
    <property type="entry name" value="LEUCINE-SPECIFIC-BINDING PROTEIN"/>
    <property type="match status" value="1"/>
</dbReference>
<accession>A0A2Z2NJM5</accession>
<reference evidence="5 6" key="1">
    <citation type="submission" date="2016-12" db="EMBL/GenBank/DDBJ databases">
        <authorList>
            <person name="Song W.-J."/>
            <person name="Kurnit D.M."/>
        </authorList>
    </citation>
    <scope>NUCLEOTIDE SEQUENCE [LARGE SCALE GENOMIC DNA]</scope>
    <source>
        <strain evidence="5 6">IMCC3135</strain>
    </source>
</reference>
<sequence length="425" mass="44754">MKITPANIPLFKLSLALVGLSSFAPLSPAQAADCTTKIGAVLPTSVDWGRPIAETAQFAVELYNESGGVKGCDIEMVLRDSQADPKIGVDAAKAMVDLDKVPVLIGAVSSGVSMPILTSVTAPSGVMQMSCCSSSTAFTDVAKEGKTKGLWFRTFATTRNQAAVAARLIQERGYKSVGIFYKNDDWGQDLGKLVAADLETLGIEVTTSAAINDAQASYRAEVTSVLKTKPEALYMALYPAEGISLVREWLSLGGTQEFVAANSLKSDEFRDGVGMQYLTKLVGHDTAPPRTDSADTFTEMYKAKFDSEPNGPGLPNSYDAVMISLLAMDAAPELTGAAIAASVPRVTDPAGTPIFPDVAGLAQARELLGEGKNVSYQGATGAVVFDANGDVSAPAVAWKFSETGVEEESYFALDEVNAFIAELTK</sequence>
<dbReference type="KEGG" id="gai:IMCC3135_02960"/>
<dbReference type="CDD" id="cd06346">
    <property type="entry name" value="PBP1_ABC_ligand_binding-like"/>
    <property type="match status" value="1"/>
</dbReference>
<evidence type="ECO:0000256" key="2">
    <source>
        <dbReference type="ARBA" id="ARBA00022729"/>
    </source>
</evidence>
<dbReference type="Pfam" id="PF13458">
    <property type="entry name" value="Peripla_BP_6"/>
    <property type="match status" value="1"/>
</dbReference>
<evidence type="ECO:0000259" key="4">
    <source>
        <dbReference type="Pfam" id="PF13458"/>
    </source>
</evidence>
<evidence type="ECO:0000256" key="1">
    <source>
        <dbReference type="ARBA" id="ARBA00010062"/>
    </source>
</evidence>
<dbReference type="Gene3D" id="3.40.50.2300">
    <property type="match status" value="2"/>
</dbReference>
<dbReference type="SUPFAM" id="SSF53822">
    <property type="entry name" value="Periplasmic binding protein-like I"/>
    <property type="match status" value="1"/>
</dbReference>
<dbReference type="InterPro" id="IPR028082">
    <property type="entry name" value="Peripla_BP_I"/>
</dbReference>
<feature type="signal peptide" evidence="3">
    <location>
        <begin position="1"/>
        <end position="31"/>
    </location>
</feature>
<keyword evidence="2 3" id="KW-0732">Signal</keyword>
<proteinExistence type="inferred from homology"/>
<name>A0A2Z2NJM5_9GAMM</name>
<organism evidence="5 6">
    <name type="scientific">Granulosicoccus antarcticus IMCC3135</name>
    <dbReference type="NCBI Taxonomy" id="1192854"/>
    <lineage>
        <taxon>Bacteria</taxon>
        <taxon>Pseudomonadati</taxon>
        <taxon>Pseudomonadota</taxon>
        <taxon>Gammaproteobacteria</taxon>
        <taxon>Chromatiales</taxon>
        <taxon>Granulosicoccaceae</taxon>
        <taxon>Granulosicoccus</taxon>
    </lineage>
</organism>
<evidence type="ECO:0000313" key="5">
    <source>
        <dbReference type="EMBL" id="ASJ70705.1"/>
    </source>
</evidence>
<feature type="domain" description="Leucine-binding protein" evidence="4">
    <location>
        <begin position="45"/>
        <end position="344"/>
    </location>
</feature>
<keyword evidence="6" id="KW-1185">Reference proteome</keyword>
<dbReference type="Proteomes" id="UP000250079">
    <property type="component" value="Chromosome"/>
</dbReference>
<dbReference type="InterPro" id="IPR028081">
    <property type="entry name" value="Leu-bd"/>
</dbReference>
<evidence type="ECO:0000256" key="3">
    <source>
        <dbReference type="SAM" id="SignalP"/>
    </source>
</evidence>
<feature type="chain" id="PRO_5016355271" evidence="3">
    <location>
        <begin position="32"/>
        <end position="425"/>
    </location>
</feature>
<dbReference type="RefSeq" id="WP_205737881.1">
    <property type="nucleotide sequence ID" value="NZ_CP018632.1"/>
</dbReference>
<dbReference type="InterPro" id="IPR051010">
    <property type="entry name" value="BCAA_transport"/>
</dbReference>
<dbReference type="AlphaFoldDB" id="A0A2Z2NJM5"/>
<comment type="similarity">
    <text evidence="1">Belongs to the leucine-binding protein family.</text>
</comment>
<protein>
    <submittedName>
        <fullName evidence="5">Leucine-, isoleucine-, valine-, threonine-, and alanine-binding protein</fullName>
    </submittedName>
</protein>